<reference evidence="13 14" key="1">
    <citation type="submission" date="2020-07" db="EMBL/GenBank/DDBJ databases">
        <title>Genomic Encyclopedia of Type Strains, Phase IV (KMG-V): Genome sequencing to study the core and pangenomes of soil and plant-associated prokaryotes.</title>
        <authorList>
            <person name="Whitman W."/>
        </authorList>
    </citation>
    <scope>NUCLEOTIDE SEQUENCE [LARGE SCALE GENOMIC DNA]</scope>
    <source>
        <strain evidence="13 14">M8UP22</strain>
    </source>
</reference>
<comment type="catalytic activity">
    <reaction evidence="11">
        <text>2 [molybdopterin-synthase sulfur-carrier protein]-C-terminal-Gly-aminoethanethioate + cyclic pyranopterin phosphate + H2O = molybdopterin + 2 [molybdopterin-synthase sulfur-carrier protein]-C-terminal Gly-Gly + 2 H(+)</text>
        <dbReference type="Rhea" id="RHEA:26333"/>
        <dbReference type="Rhea" id="RHEA-COMP:12202"/>
        <dbReference type="Rhea" id="RHEA-COMP:19907"/>
        <dbReference type="ChEBI" id="CHEBI:15377"/>
        <dbReference type="ChEBI" id="CHEBI:15378"/>
        <dbReference type="ChEBI" id="CHEBI:58698"/>
        <dbReference type="ChEBI" id="CHEBI:59648"/>
        <dbReference type="ChEBI" id="CHEBI:90778"/>
        <dbReference type="ChEBI" id="CHEBI:232372"/>
        <dbReference type="EC" id="2.8.1.12"/>
    </reaction>
</comment>
<dbReference type="InterPro" id="IPR036563">
    <property type="entry name" value="MoaE_sf"/>
</dbReference>
<evidence type="ECO:0000256" key="3">
    <source>
        <dbReference type="ARBA" id="ARBA00011950"/>
    </source>
</evidence>
<dbReference type="CDD" id="cd00756">
    <property type="entry name" value="MoaE"/>
    <property type="match status" value="1"/>
</dbReference>
<evidence type="ECO:0000256" key="11">
    <source>
        <dbReference type="ARBA" id="ARBA00049878"/>
    </source>
</evidence>
<feature type="region of interest" description="Disordered" evidence="12">
    <location>
        <begin position="179"/>
        <end position="250"/>
    </location>
</feature>
<comment type="caution">
    <text evidence="13">The sequence shown here is derived from an EMBL/GenBank/DDBJ whole genome shotgun (WGS) entry which is preliminary data.</text>
</comment>
<evidence type="ECO:0000256" key="2">
    <source>
        <dbReference type="ARBA" id="ARBA00005426"/>
    </source>
</evidence>
<proteinExistence type="inferred from homology"/>
<dbReference type="GO" id="GO:0006777">
    <property type="term" value="P:Mo-molybdopterin cofactor biosynthetic process"/>
    <property type="evidence" value="ECO:0007669"/>
    <property type="project" value="UniProtKB-KW"/>
</dbReference>
<evidence type="ECO:0000256" key="1">
    <source>
        <dbReference type="ARBA" id="ARBA00005046"/>
    </source>
</evidence>
<dbReference type="EC" id="2.8.1.12" evidence="3"/>
<protein>
    <recommendedName>
        <fullName evidence="4">Molybdopterin synthase catalytic subunit</fullName>
        <ecNumber evidence="3">2.8.1.12</ecNumber>
    </recommendedName>
    <alternativeName>
        <fullName evidence="9">MPT synthase subunit 2</fullName>
    </alternativeName>
    <alternativeName>
        <fullName evidence="7">Molybdenum cofactor biosynthesis protein E</fullName>
    </alternativeName>
    <alternativeName>
        <fullName evidence="8">Molybdopterin-converting factor large subunit</fullName>
    </alternativeName>
    <alternativeName>
        <fullName evidence="10">Molybdopterin-converting factor subunit 2</fullName>
    </alternativeName>
</protein>
<gene>
    <name evidence="13" type="ORF">HDF08_002911</name>
</gene>
<evidence type="ECO:0000256" key="6">
    <source>
        <dbReference type="ARBA" id="ARBA00026066"/>
    </source>
</evidence>
<comment type="subunit">
    <text evidence="6">Heterotetramer of 2 MoaD subunits and 2 MoaE subunits. Also stable as homodimer. The enzyme changes between these two forms during catalysis.</text>
</comment>
<dbReference type="InterPro" id="IPR003448">
    <property type="entry name" value="Mopterin_biosynth_MoaE"/>
</dbReference>
<comment type="similarity">
    <text evidence="2">Belongs to the MoaE family.</text>
</comment>
<dbReference type="AlphaFoldDB" id="A0A852VI81"/>
<evidence type="ECO:0000256" key="9">
    <source>
        <dbReference type="ARBA" id="ARBA00030781"/>
    </source>
</evidence>
<dbReference type="SUPFAM" id="SSF54690">
    <property type="entry name" value="Molybdopterin synthase subunit MoaE"/>
    <property type="match status" value="1"/>
</dbReference>
<dbReference type="Gene3D" id="3.90.1170.40">
    <property type="entry name" value="Molybdopterin biosynthesis MoaE subunit"/>
    <property type="match status" value="1"/>
</dbReference>
<evidence type="ECO:0000313" key="13">
    <source>
        <dbReference type="EMBL" id="NYF90809.1"/>
    </source>
</evidence>
<evidence type="ECO:0000256" key="7">
    <source>
        <dbReference type="ARBA" id="ARBA00029745"/>
    </source>
</evidence>
<dbReference type="GO" id="GO:0030366">
    <property type="term" value="F:molybdopterin synthase activity"/>
    <property type="evidence" value="ECO:0007669"/>
    <property type="project" value="UniProtKB-EC"/>
</dbReference>
<keyword evidence="5" id="KW-0501">Molybdenum cofactor biosynthesis</keyword>
<evidence type="ECO:0000313" key="14">
    <source>
        <dbReference type="Proteomes" id="UP000564385"/>
    </source>
</evidence>
<evidence type="ECO:0000256" key="4">
    <source>
        <dbReference type="ARBA" id="ARBA00013858"/>
    </source>
</evidence>
<comment type="pathway">
    <text evidence="1">Cofactor biosynthesis; molybdopterin biosynthesis.</text>
</comment>
<dbReference type="EMBL" id="JACCCU010000002">
    <property type="protein sequence ID" value="NYF90809.1"/>
    <property type="molecule type" value="Genomic_DNA"/>
</dbReference>
<dbReference type="PANTHER" id="PTHR23404">
    <property type="entry name" value="MOLYBDOPTERIN SYNTHASE RELATED"/>
    <property type="match status" value="1"/>
</dbReference>
<name>A0A852VI81_9BACT</name>
<organism evidence="13 14">
    <name type="scientific">Tunturiibacter lichenicola</name>
    <dbReference type="NCBI Taxonomy" id="2051959"/>
    <lineage>
        <taxon>Bacteria</taxon>
        <taxon>Pseudomonadati</taxon>
        <taxon>Acidobacteriota</taxon>
        <taxon>Terriglobia</taxon>
        <taxon>Terriglobales</taxon>
        <taxon>Acidobacteriaceae</taxon>
        <taxon>Tunturiibacter</taxon>
    </lineage>
</organism>
<sequence length="250" mass="26392">MGLRYGMRVEITDEVIASAEIAAEIKAAADGAVCVFDGIVRDNTRGRKTLYLDYEAYREMALEKMRGLAGEAVELFGVRDVALVHRLGRLYVGETSVLIVVASAHRGAAFEACRWLIDTLKKMVPIWKKEQFVDGAVWADGEPFPEEQRVGGVGGLASQRVSETEGASEALVLGGADGLGEESGSRLPARIPHPIAMKPRKDGAPGGLASQRVGETAGPGGHASTDDADISEAMYRAPGSVAKVEGGGAR</sequence>
<accession>A0A852VI81</accession>
<evidence type="ECO:0000256" key="8">
    <source>
        <dbReference type="ARBA" id="ARBA00030407"/>
    </source>
</evidence>
<evidence type="ECO:0000256" key="12">
    <source>
        <dbReference type="SAM" id="MobiDB-lite"/>
    </source>
</evidence>
<evidence type="ECO:0000256" key="5">
    <source>
        <dbReference type="ARBA" id="ARBA00023150"/>
    </source>
</evidence>
<dbReference type="Proteomes" id="UP000564385">
    <property type="component" value="Unassembled WGS sequence"/>
</dbReference>
<evidence type="ECO:0000256" key="10">
    <source>
        <dbReference type="ARBA" id="ARBA00032474"/>
    </source>
</evidence>
<dbReference type="Pfam" id="PF02391">
    <property type="entry name" value="MoaE"/>
    <property type="match status" value="1"/>
</dbReference>